<keyword evidence="4 5" id="KW-0472">Membrane</keyword>
<proteinExistence type="predicted"/>
<feature type="transmembrane region" description="Helical" evidence="5">
    <location>
        <begin position="162"/>
        <end position="181"/>
    </location>
</feature>
<evidence type="ECO:0000256" key="3">
    <source>
        <dbReference type="ARBA" id="ARBA00022989"/>
    </source>
</evidence>
<dbReference type="AlphaFoldDB" id="A0A4Z0BLI4"/>
<evidence type="ECO:0000313" key="7">
    <source>
        <dbReference type="EMBL" id="TFZ00176.1"/>
    </source>
</evidence>
<dbReference type="GO" id="GO:0016874">
    <property type="term" value="F:ligase activity"/>
    <property type="evidence" value="ECO:0007669"/>
    <property type="project" value="UniProtKB-KW"/>
</dbReference>
<feature type="domain" description="O-antigen ligase-related" evidence="6">
    <location>
        <begin position="235"/>
        <end position="386"/>
    </location>
</feature>
<dbReference type="PANTHER" id="PTHR37422">
    <property type="entry name" value="TEICHURONIC ACID BIOSYNTHESIS PROTEIN TUAE"/>
    <property type="match status" value="1"/>
</dbReference>
<evidence type="ECO:0000256" key="4">
    <source>
        <dbReference type="ARBA" id="ARBA00023136"/>
    </source>
</evidence>
<feature type="transmembrane region" description="Helical" evidence="5">
    <location>
        <begin position="106"/>
        <end position="125"/>
    </location>
</feature>
<dbReference type="Proteomes" id="UP000297839">
    <property type="component" value="Unassembled WGS sequence"/>
</dbReference>
<protein>
    <submittedName>
        <fullName evidence="7">O-antigen ligase family protein</fullName>
    </submittedName>
</protein>
<feature type="transmembrane region" description="Helical" evidence="5">
    <location>
        <begin position="379"/>
        <end position="397"/>
    </location>
</feature>
<feature type="transmembrane region" description="Helical" evidence="5">
    <location>
        <begin position="279"/>
        <end position="303"/>
    </location>
</feature>
<dbReference type="RefSeq" id="WP_135250363.1">
    <property type="nucleotide sequence ID" value="NZ_SMLK01000004.1"/>
</dbReference>
<evidence type="ECO:0000259" key="6">
    <source>
        <dbReference type="Pfam" id="PF04932"/>
    </source>
</evidence>
<feature type="transmembrane region" description="Helical" evidence="5">
    <location>
        <begin position="250"/>
        <end position="267"/>
    </location>
</feature>
<evidence type="ECO:0000256" key="1">
    <source>
        <dbReference type="ARBA" id="ARBA00004141"/>
    </source>
</evidence>
<accession>A0A4Z0BLI4</accession>
<dbReference type="GO" id="GO:0016020">
    <property type="term" value="C:membrane"/>
    <property type="evidence" value="ECO:0007669"/>
    <property type="project" value="UniProtKB-SubCell"/>
</dbReference>
<feature type="transmembrane region" description="Helical" evidence="5">
    <location>
        <begin position="434"/>
        <end position="452"/>
    </location>
</feature>
<evidence type="ECO:0000256" key="5">
    <source>
        <dbReference type="SAM" id="Phobius"/>
    </source>
</evidence>
<evidence type="ECO:0000256" key="2">
    <source>
        <dbReference type="ARBA" id="ARBA00022692"/>
    </source>
</evidence>
<sequence>MKRPDPKDQATTVKAREARWNWRKDGLLFLIFPAMLALTALDVLLSGRDLTQSFMDLEREVTAIEAAVRNPIIAWLQRGVSIALVAICLERVVSHFLQRKPVPAPVLTWTFVFYWLTSVAMPAVFGANPRISHEYLYPLLLGLACTLCGPDDRERIFRVTRNALFVYLAAGVALVPLWPSLTLDTAYTQGLIPGLPRFGGLASHPVMLGMLAQTALVILWARPMQRGWLNSACWALGLGVLFMAQSKTAWLCFVLSGACLVLVKRAPGTMTRVGDPRRSSFGVGLLLMVIGAVLVALVGMVVFDLPTMIDDFFNSSTGAQLASLTGRDRIWAVALDEWSRNPVFGYGLNLWDAEYRQAIGMPNATHGHNQFIDTMARSGTVGLVGLVLYALVLTVMSVRYARSTGGLSLALYVTLALLCISEVPLILVDYGSHVITHFLLIAAVASGAAARVKAPRAAATRIEPTLRTAP</sequence>
<feature type="transmembrane region" description="Helical" evidence="5">
    <location>
        <begin position="409"/>
        <end position="428"/>
    </location>
</feature>
<feature type="transmembrane region" description="Helical" evidence="5">
    <location>
        <begin position="227"/>
        <end position="244"/>
    </location>
</feature>
<keyword evidence="8" id="KW-1185">Reference proteome</keyword>
<feature type="transmembrane region" description="Helical" evidence="5">
    <location>
        <begin position="26"/>
        <end position="45"/>
    </location>
</feature>
<dbReference type="InterPro" id="IPR007016">
    <property type="entry name" value="O-antigen_ligase-rel_domated"/>
</dbReference>
<dbReference type="OrthoDB" id="7056675at2"/>
<keyword evidence="2 5" id="KW-0812">Transmembrane</keyword>
<dbReference type="PANTHER" id="PTHR37422:SF13">
    <property type="entry name" value="LIPOPOLYSACCHARIDE BIOSYNTHESIS PROTEIN PA4999-RELATED"/>
    <property type="match status" value="1"/>
</dbReference>
<gene>
    <name evidence="7" type="ORF">EZ216_13795</name>
</gene>
<comment type="caution">
    <text evidence="7">The sequence shown here is derived from an EMBL/GenBank/DDBJ whole genome shotgun (WGS) entry which is preliminary data.</text>
</comment>
<feature type="transmembrane region" description="Helical" evidence="5">
    <location>
        <begin position="201"/>
        <end position="220"/>
    </location>
</feature>
<dbReference type="Pfam" id="PF04932">
    <property type="entry name" value="Wzy_C"/>
    <property type="match status" value="1"/>
</dbReference>
<reference evidence="7 8" key="1">
    <citation type="submission" date="2019-03" db="EMBL/GenBank/DDBJ databases">
        <title>Ramlibacter sp. 18x22-1, whole genome shotgun sequence.</title>
        <authorList>
            <person name="Zhang X."/>
            <person name="Feng G."/>
            <person name="Zhu H."/>
        </authorList>
    </citation>
    <scope>NUCLEOTIDE SEQUENCE [LARGE SCALE GENOMIC DNA]</scope>
    <source>
        <strain evidence="7 8">18x22-1</strain>
    </source>
</reference>
<evidence type="ECO:0000313" key="8">
    <source>
        <dbReference type="Proteomes" id="UP000297839"/>
    </source>
</evidence>
<comment type="subcellular location">
    <subcellularLocation>
        <location evidence="1">Membrane</location>
        <topology evidence="1">Multi-pass membrane protein</topology>
    </subcellularLocation>
</comment>
<organism evidence="7 8">
    <name type="scientific">Ramlibacter humi</name>
    <dbReference type="NCBI Taxonomy" id="2530451"/>
    <lineage>
        <taxon>Bacteria</taxon>
        <taxon>Pseudomonadati</taxon>
        <taxon>Pseudomonadota</taxon>
        <taxon>Betaproteobacteria</taxon>
        <taxon>Burkholderiales</taxon>
        <taxon>Comamonadaceae</taxon>
        <taxon>Ramlibacter</taxon>
    </lineage>
</organism>
<dbReference type="EMBL" id="SMLK01000004">
    <property type="protein sequence ID" value="TFZ00176.1"/>
    <property type="molecule type" value="Genomic_DNA"/>
</dbReference>
<dbReference type="InterPro" id="IPR051533">
    <property type="entry name" value="WaaL-like"/>
</dbReference>
<keyword evidence="3 5" id="KW-1133">Transmembrane helix</keyword>
<name>A0A4Z0BLI4_9BURK</name>
<keyword evidence="7" id="KW-0436">Ligase</keyword>